<evidence type="ECO:0000313" key="5">
    <source>
        <dbReference type="Proteomes" id="UP000204391"/>
    </source>
</evidence>
<proteinExistence type="inferred from homology"/>
<evidence type="ECO:0000313" key="4">
    <source>
        <dbReference type="EMBL" id="ASN06615.1"/>
    </source>
</evidence>
<dbReference type="PROSITE" id="PS50983">
    <property type="entry name" value="FE_B12_PBP"/>
    <property type="match status" value="1"/>
</dbReference>
<name>A0A221MG46_9BACI</name>
<dbReference type="OrthoDB" id="9787772at2"/>
<evidence type="ECO:0000256" key="1">
    <source>
        <dbReference type="ARBA" id="ARBA00008814"/>
    </source>
</evidence>
<dbReference type="Gene3D" id="3.40.50.1980">
    <property type="entry name" value="Nitrogenase molybdenum iron protein domain"/>
    <property type="match status" value="2"/>
</dbReference>
<evidence type="ECO:0000259" key="3">
    <source>
        <dbReference type="PROSITE" id="PS50983"/>
    </source>
</evidence>
<keyword evidence="2" id="KW-0732">Signal</keyword>
<dbReference type="Proteomes" id="UP000204391">
    <property type="component" value="Chromosome"/>
</dbReference>
<keyword evidence="5" id="KW-1185">Reference proteome</keyword>
<sequence>MRIVSICPSNTEIVAYLGKTELLVGVDDFSDWPKEINHLPRVGPDLSIDMEKVAALEPDLVLASLSVPGMEKNIEALEEKGLPYIILNPNSLDEIESDIREVGKVLNLPELGIEKAQVFHDEIEQFRLKAEGRIDRPTLYWEWWPKPVFTPGGVNWLTEISTLAGAKNIFEDEAIASVKTDWEAVKARDPDHICMVWVGVKEEKMRPELVMKRPDWNKMRAIKAGNIHVLEESLYCRPSPRLLEGLQKLEKIIH</sequence>
<dbReference type="InterPro" id="IPR050902">
    <property type="entry name" value="ABC_Transporter_SBP"/>
</dbReference>
<reference evidence="4 5" key="1">
    <citation type="journal article" date="2003" name="Int. J. Syst. Evol. Microbiol.">
        <title>Virgibacillus carmonensis sp. nov., Virgibacillus necropolis sp. nov. and Virgibacillus picturae sp. nov., three novel species isolated from deteriorated mural paintings, transfer of the species of the genus salibacillus to Virgibacillus, as Virgibacillus marismortui comb. nov. and Virgibacillus salexigens comb. nov., and emended description of the genus Virgibacillus.</title>
        <authorList>
            <person name="Heyrman J."/>
            <person name="Logan N.A."/>
            <person name="Busse H.J."/>
            <person name="Balcaen A."/>
            <person name="Lebbe L."/>
            <person name="Rodriguez-Diaz M."/>
            <person name="Swings J."/>
            <person name="De Vos P."/>
        </authorList>
    </citation>
    <scope>NUCLEOTIDE SEQUENCE [LARGE SCALE GENOMIC DNA]</scope>
    <source>
        <strain evidence="4 5">LMG 19488</strain>
    </source>
</reference>
<dbReference type="NCBIfam" id="NF038402">
    <property type="entry name" value="TroA_like"/>
    <property type="match status" value="1"/>
</dbReference>
<dbReference type="AlphaFoldDB" id="A0A221MG46"/>
<dbReference type="SUPFAM" id="SSF53807">
    <property type="entry name" value="Helical backbone' metal receptor"/>
    <property type="match status" value="1"/>
</dbReference>
<dbReference type="KEGG" id="vne:CFK40_17110"/>
<dbReference type="PANTHER" id="PTHR30535">
    <property type="entry name" value="VITAMIN B12-BINDING PROTEIN"/>
    <property type="match status" value="1"/>
</dbReference>
<feature type="domain" description="Fe/B12 periplasmic-binding" evidence="3">
    <location>
        <begin position="2"/>
        <end position="254"/>
    </location>
</feature>
<organism evidence="4 5">
    <name type="scientific">Virgibacillus necropolis</name>
    <dbReference type="NCBI Taxonomy" id="163877"/>
    <lineage>
        <taxon>Bacteria</taxon>
        <taxon>Bacillati</taxon>
        <taxon>Bacillota</taxon>
        <taxon>Bacilli</taxon>
        <taxon>Bacillales</taxon>
        <taxon>Bacillaceae</taxon>
        <taxon>Virgibacillus</taxon>
    </lineage>
</organism>
<dbReference type="CDD" id="cd01144">
    <property type="entry name" value="BtuF"/>
    <property type="match status" value="1"/>
</dbReference>
<accession>A0A221MG46</accession>
<evidence type="ECO:0000256" key="2">
    <source>
        <dbReference type="ARBA" id="ARBA00022729"/>
    </source>
</evidence>
<dbReference type="Pfam" id="PF01497">
    <property type="entry name" value="Peripla_BP_2"/>
    <property type="match status" value="1"/>
</dbReference>
<comment type="similarity">
    <text evidence="1">Belongs to the bacterial solute-binding protein 8 family.</text>
</comment>
<dbReference type="EMBL" id="CP022437">
    <property type="protein sequence ID" value="ASN06615.1"/>
    <property type="molecule type" value="Genomic_DNA"/>
</dbReference>
<dbReference type="InterPro" id="IPR002491">
    <property type="entry name" value="ABC_transptr_periplasmic_BD"/>
</dbReference>
<dbReference type="InterPro" id="IPR054828">
    <property type="entry name" value="Vit_B12_bind_prot"/>
</dbReference>
<dbReference type="PANTHER" id="PTHR30535:SF34">
    <property type="entry name" value="MOLYBDATE-BINDING PROTEIN MOLA"/>
    <property type="match status" value="1"/>
</dbReference>
<gene>
    <name evidence="4" type="ORF">CFK40_17110</name>
</gene>
<protein>
    <submittedName>
        <fullName evidence="4">Cobalamin-binding protein</fullName>
    </submittedName>
</protein>
<dbReference type="RefSeq" id="WP_089533611.1">
    <property type="nucleotide sequence ID" value="NZ_CP022437.1"/>
</dbReference>